<gene>
    <name evidence="3" type="ORF">CERZMDRAFT_100026</name>
</gene>
<sequence length="245" mass="27013">MRTTRSQITGIASKKVADSSSNATAGTKRKTVTSKSTPSKRAKITPTKQVKIEPESGHLDTRVEHDVDDVTISINRAPVLELWGACITKTLHSSLAWSTCLSVGSAISTLAAISKGRSIGKIDKPDSTEQAAKQQKRKENQAELEEVDVMSFHLKLRDGSAMVGDQPKKENEEALKKKYGGEAEYNKVREAMLEALEEWKEKEEELSKRGFHMYEDFRPSVAAGQKGWGRKGELSLKRIRDAVGG</sequence>
<feature type="region of interest" description="Disordered" evidence="2">
    <location>
        <begin position="1"/>
        <end position="48"/>
    </location>
</feature>
<feature type="compositionally biased region" description="Polar residues" evidence="2">
    <location>
        <begin position="1"/>
        <end position="10"/>
    </location>
</feature>
<keyword evidence="1" id="KW-0175">Coiled coil</keyword>
<dbReference type="EMBL" id="ML992684">
    <property type="protein sequence ID" value="KAF2209975.1"/>
    <property type="molecule type" value="Genomic_DNA"/>
</dbReference>
<feature type="compositionally biased region" description="Basic residues" evidence="2">
    <location>
        <begin position="27"/>
        <end position="43"/>
    </location>
</feature>
<feature type="coiled-coil region" evidence="1">
    <location>
        <begin position="182"/>
        <end position="209"/>
    </location>
</feature>
<protein>
    <submittedName>
        <fullName evidence="3">Uncharacterized protein</fullName>
    </submittedName>
</protein>
<keyword evidence="4" id="KW-1185">Reference proteome</keyword>
<name>A0A6A6F9E5_9PEZI</name>
<dbReference type="OrthoDB" id="514070at2759"/>
<evidence type="ECO:0000313" key="4">
    <source>
        <dbReference type="Proteomes" id="UP000799539"/>
    </source>
</evidence>
<evidence type="ECO:0000256" key="1">
    <source>
        <dbReference type="SAM" id="Coils"/>
    </source>
</evidence>
<evidence type="ECO:0000313" key="3">
    <source>
        <dbReference type="EMBL" id="KAF2209975.1"/>
    </source>
</evidence>
<reference evidence="3" key="1">
    <citation type="journal article" date="2020" name="Stud. Mycol.">
        <title>101 Dothideomycetes genomes: a test case for predicting lifestyles and emergence of pathogens.</title>
        <authorList>
            <person name="Haridas S."/>
            <person name="Albert R."/>
            <person name="Binder M."/>
            <person name="Bloem J."/>
            <person name="Labutti K."/>
            <person name="Salamov A."/>
            <person name="Andreopoulos B."/>
            <person name="Baker S."/>
            <person name="Barry K."/>
            <person name="Bills G."/>
            <person name="Bluhm B."/>
            <person name="Cannon C."/>
            <person name="Castanera R."/>
            <person name="Culley D."/>
            <person name="Daum C."/>
            <person name="Ezra D."/>
            <person name="Gonzalez J."/>
            <person name="Henrissat B."/>
            <person name="Kuo A."/>
            <person name="Liang C."/>
            <person name="Lipzen A."/>
            <person name="Lutzoni F."/>
            <person name="Magnuson J."/>
            <person name="Mondo S."/>
            <person name="Nolan M."/>
            <person name="Ohm R."/>
            <person name="Pangilinan J."/>
            <person name="Park H.-J."/>
            <person name="Ramirez L."/>
            <person name="Alfaro M."/>
            <person name="Sun H."/>
            <person name="Tritt A."/>
            <person name="Yoshinaga Y."/>
            <person name="Zwiers L.-H."/>
            <person name="Turgeon B."/>
            <person name="Goodwin S."/>
            <person name="Spatafora J."/>
            <person name="Crous P."/>
            <person name="Grigoriev I."/>
        </authorList>
    </citation>
    <scope>NUCLEOTIDE SEQUENCE</scope>
    <source>
        <strain evidence="3">SCOH1-5</strain>
    </source>
</reference>
<dbReference type="AlphaFoldDB" id="A0A6A6F9E5"/>
<dbReference type="Proteomes" id="UP000799539">
    <property type="component" value="Unassembled WGS sequence"/>
</dbReference>
<organism evidence="3 4">
    <name type="scientific">Cercospora zeae-maydis SCOH1-5</name>
    <dbReference type="NCBI Taxonomy" id="717836"/>
    <lineage>
        <taxon>Eukaryota</taxon>
        <taxon>Fungi</taxon>
        <taxon>Dikarya</taxon>
        <taxon>Ascomycota</taxon>
        <taxon>Pezizomycotina</taxon>
        <taxon>Dothideomycetes</taxon>
        <taxon>Dothideomycetidae</taxon>
        <taxon>Mycosphaerellales</taxon>
        <taxon>Mycosphaerellaceae</taxon>
        <taxon>Cercospora</taxon>
    </lineage>
</organism>
<accession>A0A6A6F9E5</accession>
<proteinExistence type="predicted"/>
<evidence type="ECO:0000256" key="2">
    <source>
        <dbReference type="SAM" id="MobiDB-lite"/>
    </source>
</evidence>